<name>A0A0K0IPP1_BRUMA</name>
<gene>
    <name evidence="2 5 6" type="ORF">Bm10833</name>
    <name evidence="3" type="ORF">BM_BM10833</name>
    <name evidence="2" type="ORF">BM_Bm10833</name>
</gene>
<sequence length="95" mass="11606">MSLIFTLLFLTVAAFHVQFVHTFIWRFNEGLDEPVTMSRNLRAKEISPPSYMKRFEREPNEQLLRHIWLNILQPKMLRRHDLSQPLFYLPLWKEH</sequence>
<feature type="chain" id="PRO_5023818631" evidence="1">
    <location>
        <begin position="23"/>
        <end position="95"/>
    </location>
</feature>
<dbReference type="EMBL" id="CAAKNF010000192">
    <property type="protein sequence ID" value="VIO91621.1"/>
    <property type="molecule type" value="Genomic_DNA"/>
</dbReference>
<dbReference type="KEGG" id="bmy:BM_BM10833"/>
<reference evidence="5" key="4">
    <citation type="submission" date="2019-12" db="UniProtKB">
        <authorList>
            <consortium name="WormBaseParasite"/>
        </authorList>
    </citation>
    <scope>IDENTIFICATION</scope>
</reference>
<dbReference type="AlphaFoldDB" id="A0A0K0IPP1"/>
<keyword evidence="4" id="KW-1185">Reference proteome</keyword>
<feature type="signal peptide" evidence="1">
    <location>
        <begin position="1"/>
        <end position="22"/>
    </location>
</feature>
<protein>
    <submittedName>
        <fullName evidence="2 5">Bm10833</fullName>
    </submittedName>
</protein>
<evidence type="ECO:0000313" key="6">
    <source>
        <dbReference type="WormBase" id="Bm10833"/>
    </source>
</evidence>
<dbReference type="OrthoDB" id="5817207at2759"/>
<dbReference type="OMA" id="FIWRFNE"/>
<accession>A0A4E9FDL3</accession>
<dbReference type="RefSeq" id="XP_001900526.2">
    <property type="nucleotide sequence ID" value="XM_001900491.2"/>
</dbReference>
<reference evidence="2" key="2">
    <citation type="submission" date="2012-12" db="EMBL/GenBank/DDBJ databases">
        <authorList>
            <person name="Gao Y.W."/>
            <person name="Fan S.T."/>
            <person name="Sun H.T."/>
            <person name="Wang Z."/>
            <person name="Gao X.L."/>
            <person name="Li Y.G."/>
            <person name="Wang T.C."/>
            <person name="Zhang K."/>
            <person name="Xu W.W."/>
            <person name="Yu Z.J."/>
            <person name="Xia X.Z."/>
        </authorList>
    </citation>
    <scope>NUCLEOTIDE SEQUENCE</scope>
    <source>
        <strain evidence="2">FR3</strain>
    </source>
</reference>
<dbReference type="CTD" id="6103947"/>
<reference evidence="3" key="3">
    <citation type="submission" date="2019-04" db="EMBL/GenBank/DDBJ databases">
        <authorList>
            <person name="Howe K."/>
            <person name="Paulini M."/>
            <person name="Williams G."/>
        </authorList>
    </citation>
    <scope>NUCLEOTIDE SEQUENCE [LARGE SCALE GENOMIC DNA]</scope>
    <source>
        <strain evidence="3">FR3</strain>
    </source>
</reference>
<proteinExistence type="predicted"/>
<dbReference type="WormBase" id="Bm10833">
    <property type="protein sequence ID" value="BM20528"/>
    <property type="gene ID" value="WBGene00231094"/>
</dbReference>
<organism evidence="4 5">
    <name type="scientific">Brugia malayi</name>
    <name type="common">Filarial nematode worm</name>
    <dbReference type="NCBI Taxonomy" id="6279"/>
    <lineage>
        <taxon>Eukaryota</taxon>
        <taxon>Metazoa</taxon>
        <taxon>Ecdysozoa</taxon>
        <taxon>Nematoda</taxon>
        <taxon>Chromadorea</taxon>
        <taxon>Rhabditida</taxon>
        <taxon>Spirurina</taxon>
        <taxon>Spiruromorpha</taxon>
        <taxon>Filarioidea</taxon>
        <taxon>Onchocercidae</taxon>
        <taxon>Brugia</taxon>
    </lineage>
</organism>
<dbReference type="WBParaSite" id="Bm10833.1">
    <property type="protein sequence ID" value="Bm10833.1"/>
    <property type="gene ID" value="WBGene00231094"/>
</dbReference>
<evidence type="ECO:0000313" key="2">
    <source>
        <dbReference type="EMBL" id="CDP99948.1"/>
    </source>
</evidence>
<keyword evidence="1" id="KW-0732">Signal</keyword>
<dbReference type="GeneID" id="6103947"/>
<dbReference type="Proteomes" id="UP000006672">
    <property type="component" value="Unassembled WGS sequence"/>
</dbReference>
<evidence type="ECO:0000313" key="4">
    <source>
        <dbReference type="Proteomes" id="UP000006672"/>
    </source>
</evidence>
<evidence type="ECO:0000313" key="5">
    <source>
        <dbReference type="WBParaSite" id="Bm10833.1"/>
    </source>
</evidence>
<dbReference type="EMBL" id="LN857010">
    <property type="protein sequence ID" value="CDP99948.1"/>
    <property type="molecule type" value="Genomic_DNA"/>
</dbReference>
<reference evidence="2 4" key="1">
    <citation type="journal article" date="2007" name="Science">
        <title>Draft genome of the filarial nematode parasite Brugia malayi.</title>
        <authorList>
            <person name="Ghedin E."/>
            <person name="Wang S."/>
            <person name="Spiro D."/>
            <person name="Caler E."/>
            <person name="Zhao Q."/>
            <person name="Crabtree J."/>
            <person name="Allen J.E."/>
            <person name="Delcher A.L."/>
            <person name="Guiliano D.B."/>
            <person name="Miranda-Saavedra D."/>
            <person name="Angiuoli S.V."/>
            <person name="Creasy T."/>
            <person name="Amedeo P."/>
            <person name="Haas B."/>
            <person name="El-Sayed N.M."/>
            <person name="Wortman J.R."/>
            <person name="Feldblyum T."/>
            <person name="Tallon L."/>
            <person name="Schatz M."/>
            <person name="Shumway M."/>
            <person name="Koo H."/>
            <person name="Salzberg S.L."/>
            <person name="Schobel S."/>
            <person name="Pertea M."/>
            <person name="Pop M."/>
            <person name="White O."/>
            <person name="Barton G.J."/>
            <person name="Carlow C.K."/>
            <person name="Crawford M.J."/>
            <person name="Daub J."/>
            <person name="Dimmic M.W."/>
            <person name="Estes C.F."/>
            <person name="Foster J.M."/>
            <person name="Ganatra M."/>
            <person name="Gregory W.F."/>
            <person name="Johnson N.M."/>
            <person name="Jin J."/>
            <person name="Komuniecki R."/>
            <person name="Korf I."/>
            <person name="Kumar S."/>
            <person name="Laney S."/>
            <person name="Li B.W."/>
            <person name="Li W."/>
            <person name="Lindblom T.H."/>
            <person name="Lustigman S."/>
            <person name="Ma D."/>
            <person name="Maina C.V."/>
            <person name="Martin D.M."/>
            <person name="McCarter J.P."/>
            <person name="McReynolds L."/>
            <person name="Mitreva M."/>
            <person name="Nutman T.B."/>
            <person name="Parkinson J."/>
            <person name="Peregrin-Alvarez J.M."/>
            <person name="Poole C."/>
            <person name="Ren Q."/>
            <person name="Saunders L."/>
            <person name="Sluder A.E."/>
            <person name="Smith K."/>
            <person name="Stanke M."/>
            <person name="Unnasch T.R."/>
            <person name="Ware J."/>
            <person name="Wei A.D."/>
            <person name="Weil G."/>
            <person name="Williams D.J."/>
            <person name="Zhang Y."/>
            <person name="Williams S.A."/>
            <person name="Fraser-Liggett C."/>
            <person name="Slatko B."/>
            <person name="Blaxter M.L."/>
            <person name="Scott A.L."/>
        </authorList>
    </citation>
    <scope>NUCLEOTIDE SEQUENCE</scope>
    <source>
        <strain evidence="2 4">FR3</strain>
    </source>
</reference>
<evidence type="ECO:0000256" key="1">
    <source>
        <dbReference type="SAM" id="SignalP"/>
    </source>
</evidence>
<evidence type="ECO:0000313" key="3">
    <source>
        <dbReference type="EMBL" id="VIO91621.1"/>
    </source>
</evidence>
<accession>A0A0K0IPP1</accession>